<evidence type="ECO:0000313" key="8">
    <source>
        <dbReference type="EMBL" id="SDO72759.1"/>
    </source>
</evidence>
<keyword evidence="2 6" id="KW-0812">Transmembrane</keyword>
<dbReference type="Pfam" id="PF07690">
    <property type="entry name" value="MFS_1"/>
    <property type="match status" value="1"/>
</dbReference>
<feature type="transmembrane region" description="Helical" evidence="6">
    <location>
        <begin position="69"/>
        <end position="88"/>
    </location>
</feature>
<keyword evidence="4 6" id="KW-0472">Membrane</keyword>
<evidence type="ECO:0000256" key="5">
    <source>
        <dbReference type="SAM" id="MobiDB-lite"/>
    </source>
</evidence>
<evidence type="ECO:0000256" key="6">
    <source>
        <dbReference type="SAM" id="Phobius"/>
    </source>
</evidence>
<dbReference type="RefSeq" id="WP_090676459.1">
    <property type="nucleotide sequence ID" value="NZ_FNIT01000011.1"/>
</dbReference>
<dbReference type="PROSITE" id="PS50850">
    <property type="entry name" value="MFS"/>
    <property type="match status" value="1"/>
</dbReference>
<feature type="domain" description="Major facilitator superfamily (MFS) profile" evidence="7">
    <location>
        <begin position="32"/>
        <end position="432"/>
    </location>
</feature>
<feature type="transmembrane region" description="Helical" evidence="6">
    <location>
        <begin position="32"/>
        <end position="57"/>
    </location>
</feature>
<evidence type="ECO:0000256" key="1">
    <source>
        <dbReference type="ARBA" id="ARBA00004141"/>
    </source>
</evidence>
<comment type="subcellular location">
    <subcellularLocation>
        <location evidence="1">Membrane</location>
        <topology evidence="1">Multi-pass membrane protein</topology>
    </subcellularLocation>
</comment>
<protein>
    <submittedName>
        <fullName evidence="8">MFS transporter, ACS family, D-galactonate transporter</fullName>
    </submittedName>
</protein>
<feature type="transmembrane region" description="Helical" evidence="6">
    <location>
        <begin position="341"/>
        <end position="362"/>
    </location>
</feature>
<accession>A0A1H0LX22</accession>
<dbReference type="InterPro" id="IPR011701">
    <property type="entry name" value="MFS"/>
</dbReference>
<dbReference type="PANTHER" id="PTHR11662:SF399">
    <property type="entry name" value="FI19708P1-RELATED"/>
    <property type="match status" value="1"/>
</dbReference>
<feature type="region of interest" description="Disordered" evidence="5">
    <location>
        <begin position="1"/>
        <end position="25"/>
    </location>
</feature>
<feature type="transmembrane region" description="Helical" evidence="6">
    <location>
        <begin position="108"/>
        <end position="132"/>
    </location>
</feature>
<dbReference type="OrthoDB" id="9784658at2"/>
<dbReference type="GO" id="GO:0022857">
    <property type="term" value="F:transmembrane transporter activity"/>
    <property type="evidence" value="ECO:0007669"/>
    <property type="project" value="InterPro"/>
</dbReference>
<dbReference type="InterPro" id="IPR036259">
    <property type="entry name" value="MFS_trans_sf"/>
</dbReference>
<dbReference type="AlphaFoldDB" id="A0A1H0LX22"/>
<dbReference type="InterPro" id="IPR020846">
    <property type="entry name" value="MFS_dom"/>
</dbReference>
<gene>
    <name evidence="8" type="ORF">SAMN05192530_11197</name>
</gene>
<feature type="transmembrane region" description="Helical" evidence="6">
    <location>
        <begin position="246"/>
        <end position="264"/>
    </location>
</feature>
<evidence type="ECO:0000256" key="2">
    <source>
        <dbReference type="ARBA" id="ARBA00022692"/>
    </source>
</evidence>
<evidence type="ECO:0000259" key="7">
    <source>
        <dbReference type="PROSITE" id="PS50850"/>
    </source>
</evidence>
<dbReference type="PANTHER" id="PTHR11662">
    <property type="entry name" value="SOLUTE CARRIER FAMILY 17"/>
    <property type="match status" value="1"/>
</dbReference>
<keyword evidence="3 6" id="KW-1133">Transmembrane helix</keyword>
<proteinExistence type="predicted"/>
<reference evidence="8 9" key="1">
    <citation type="submission" date="2016-10" db="EMBL/GenBank/DDBJ databases">
        <authorList>
            <person name="de Groot N.N."/>
        </authorList>
    </citation>
    <scope>NUCLEOTIDE SEQUENCE [LARGE SCALE GENOMIC DNA]</scope>
    <source>
        <strain evidence="9">L7-484,KACC 16230,DSM 25025</strain>
    </source>
</reference>
<dbReference type="EMBL" id="FNIT01000011">
    <property type="protein sequence ID" value="SDO72759.1"/>
    <property type="molecule type" value="Genomic_DNA"/>
</dbReference>
<feature type="transmembrane region" description="Helical" evidence="6">
    <location>
        <begin position="187"/>
        <end position="207"/>
    </location>
</feature>
<evidence type="ECO:0000256" key="4">
    <source>
        <dbReference type="ARBA" id="ARBA00023136"/>
    </source>
</evidence>
<evidence type="ECO:0000313" key="9">
    <source>
        <dbReference type="Proteomes" id="UP000198793"/>
    </source>
</evidence>
<feature type="transmembrane region" description="Helical" evidence="6">
    <location>
        <begin position="374"/>
        <end position="402"/>
    </location>
</feature>
<dbReference type="SUPFAM" id="SSF103473">
    <property type="entry name" value="MFS general substrate transporter"/>
    <property type="match status" value="1"/>
</dbReference>
<dbReference type="Gene3D" id="1.20.1250.20">
    <property type="entry name" value="MFS general substrate transporter like domains"/>
    <property type="match status" value="2"/>
</dbReference>
<dbReference type="InterPro" id="IPR050382">
    <property type="entry name" value="MFS_Na/Anion_cotransporter"/>
</dbReference>
<dbReference type="GO" id="GO:0016020">
    <property type="term" value="C:membrane"/>
    <property type="evidence" value="ECO:0007669"/>
    <property type="project" value="UniProtKB-SubCell"/>
</dbReference>
<sequence>MTPSQTGAPSTLARAPVPHAPGAAPTGQRWRVLALLFGISVLNGVDRIALAVGLPVIGQEFQLSPAVQGIVLSSFFWTYCLFQVPGGWAVDRFGARRVLSLGAGLWGLFQALASLAVGGVSLILTRLGLGLFEAPMMPSASKFTAAWFPERERSRSITLIDAGAPIGSAIGGLVLAELIALFSSWRIAFFVVGAVTIAYAILLYVRLRSRPDEDPRVNAAERALISARMQPEAIAEPVRYMSRRTFAAMIVGRIGWTMIFFGLATWGPNYLAQARGFDLKSMGYATFAIFMAGGVGAIVSGALADWLQRKLPRDWAFKILFGVSGLVVLGGLLLLPRVSDPVTAVVVLSVLVMFHFFGSLYWTIPAMLAPRERIGVVGGVMNFAGTSSGIAAPILIGFLVQWTGGFDAVLTYFAACAVVYLVGSLLIDFRERRVLP</sequence>
<feature type="transmembrane region" description="Helical" evidence="6">
    <location>
        <begin position="408"/>
        <end position="427"/>
    </location>
</feature>
<evidence type="ECO:0000256" key="3">
    <source>
        <dbReference type="ARBA" id="ARBA00022989"/>
    </source>
</evidence>
<dbReference type="CDD" id="cd17319">
    <property type="entry name" value="MFS_ExuT_GudP_like"/>
    <property type="match status" value="1"/>
</dbReference>
<keyword evidence="9" id="KW-1185">Reference proteome</keyword>
<feature type="transmembrane region" description="Helical" evidence="6">
    <location>
        <begin position="315"/>
        <end position="335"/>
    </location>
</feature>
<dbReference type="Proteomes" id="UP000198793">
    <property type="component" value="Unassembled WGS sequence"/>
</dbReference>
<feature type="transmembrane region" description="Helical" evidence="6">
    <location>
        <begin position="284"/>
        <end position="303"/>
    </location>
</feature>
<organism evidence="8 9">
    <name type="scientific">Aureimonas jatrophae</name>
    <dbReference type="NCBI Taxonomy" id="1166073"/>
    <lineage>
        <taxon>Bacteria</taxon>
        <taxon>Pseudomonadati</taxon>
        <taxon>Pseudomonadota</taxon>
        <taxon>Alphaproteobacteria</taxon>
        <taxon>Hyphomicrobiales</taxon>
        <taxon>Aurantimonadaceae</taxon>
        <taxon>Aureimonas</taxon>
    </lineage>
</organism>
<dbReference type="STRING" id="1166073.SAMN05192530_11197"/>
<name>A0A1H0LX22_9HYPH</name>